<dbReference type="WBParaSite" id="Pan_g19671.t1">
    <property type="protein sequence ID" value="Pan_g19671.t1"/>
    <property type="gene ID" value="Pan_g19671"/>
</dbReference>
<sequence length="179" mass="19335">MPDVFEDEADSQLRIFESTFLYLFGFNLDFYHISVIDDVRPTNDIASCAQDADFLKALRLICNFNAPNATKYDESVDDAGGDDEPEAAHFDVATGYELSQHNGRNLGGAAAGSTVPVYDGAAVAAKFNAGQEASGDTHGDDRGMIVSTTAKEAEEAEHPEEELFPVLHLLPATAFPEDE</sequence>
<evidence type="ECO:0000313" key="1">
    <source>
        <dbReference type="Proteomes" id="UP000492821"/>
    </source>
</evidence>
<evidence type="ECO:0000313" key="2">
    <source>
        <dbReference type="WBParaSite" id="Pan_g19671.t1"/>
    </source>
</evidence>
<dbReference type="Proteomes" id="UP000492821">
    <property type="component" value="Unassembled WGS sequence"/>
</dbReference>
<accession>A0A7E4VDA4</accession>
<reference evidence="2" key="2">
    <citation type="submission" date="2020-10" db="UniProtKB">
        <authorList>
            <consortium name="WormBaseParasite"/>
        </authorList>
    </citation>
    <scope>IDENTIFICATION</scope>
</reference>
<organism evidence="1 2">
    <name type="scientific">Panagrellus redivivus</name>
    <name type="common">Microworm</name>
    <dbReference type="NCBI Taxonomy" id="6233"/>
    <lineage>
        <taxon>Eukaryota</taxon>
        <taxon>Metazoa</taxon>
        <taxon>Ecdysozoa</taxon>
        <taxon>Nematoda</taxon>
        <taxon>Chromadorea</taxon>
        <taxon>Rhabditida</taxon>
        <taxon>Tylenchina</taxon>
        <taxon>Panagrolaimomorpha</taxon>
        <taxon>Panagrolaimoidea</taxon>
        <taxon>Panagrolaimidae</taxon>
        <taxon>Panagrellus</taxon>
    </lineage>
</organism>
<reference evidence="1" key="1">
    <citation type="journal article" date="2013" name="Genetics">
        <title>The draft genome and transcriptome of Panagrellus redivivus are shaped by the harsh demands of a free-living lifestyle.</title>
        <authorList>
            <person name="Srinivasan J."/>
            <person name="Dillman A.R."/>
            <person name="Macchietto M.G."/>
            <person name="Heikkinen L."/>
            <person name="Lakso M."/>
            <person name="Fracchia K.M."/>
            <person name="Antoshechkin I."/>
            <person name="Mortazavi A."/>
            <person name="Wong G."/>
            <person name="Sternberg P.W."/>
        </authorList>
    </citation>
    <scope>NUCLEOTIDE SEQUENCE [LARGE SCALE GENOMIC DNA]</scope>
    <source>
        <strain evidence="1">MT8872</strain>
    </source>
</reference>
<protein>
    <submittedName>
        <fullName evidence="2">DBR1 domain-containing protein</fullName>
    </submittedName>
</protein>
<dbReference type="AlphaFoldDB" id="A0A7E4VDA4"/>
<proteinExistence type="predicted"/>
<keyword evidence="1" id="KW-1185">Reference proteome</keyword>
<name>A0A7E4VDA4_PANRE</name>